<evidence type="ECO:0000256" key="3">
    <source>
        <dbReference type="ARBA" id="ARBA00022729"/>
    </source>
</evidence>
<dbReference type="EMBL" id="VZZJ01000004">
    <property type="protein sequence ID" value="KAB1074654.1"/>
    <property type="molecule type" value="Genomic_DNA"/>
</dbReference>
<dbReference type="PANTHER" id="PTHR30085:SF2">
    <property type="entry name" value="GLUTAMATE_ASPARTATE IMPORT SOLUTE-BINDING PROTEIN"/>
    <property type="match status" value="1"/>
</dbReference>
<keyword evidence="2" id="KW-0813">Transport</keyword>
<dbReference type="GO" id="GO:0005576">
    <property type="term" value="C:extracellular region"/>
    <property type="evidence" value="ECO:0007669"/>
    <property type="project" value="TreeGrafter"/>
</dbReference>
<evidence type="ECO:0000256" key="4">
    <source>
        <dbReference type="SAM" id="MobiDB-lite"/>
    </source>
</evidence>
<feature type="region of interest" description="Disordered" evidence="4">
    <location>
        <begin position="1"/>
        <end position="36"/>
    </location>
</feature>
<evidence type="ECO:0000313" key="6">
    <source>
        <dbReference type="Proteomes" id="UP000441523"/>
    </source>
</evidence>
<dbReference type="GO" id="GO:0030288">
    <property type="term" value="C:outer membrane-bounded periplasmic space"/>
    <property type="evidence" value="ECO:0007669"/>
    <property type="project" value="TreeGrafter"/>
</dbReference>
<evidence type="ECO:0000256" key="1">
    <source>
        <dbReference type="ARBA" id="ARBA00010333"/>
    </source>
</evidence>
<accession>A0A6N6MX81</accession>
<dbReference type="PANTHER" id="PTHR30085">
    <property type="entry name" value="AMINO ACID ABC TRANSPORTER PERMEASE"/>
    <property type="match status" value="1"/>
</dbReference>
<evidence type="ECO:0000256" key="2">
    <source>
        <dbReference type="ARBA" id="ARBA00022448"/>
    </source>
</evidence>
<gene>
    <name evidence="5" type="ORF">F6X51_05845</name>
</gene>
<dbReference type="AlphaFoldDB" id="A0A6N6MX81"/>
<keyword evidence="3" id="KW-0732">Signal</keyword>
<dbReference type="Proteomes" id="UP000441523">
    <property type="component" value="Unassembled WGS sequence"/>
</dbReference>
<dbReference type="SUPFAM" id="SSF53850">
    <property type="entry name" value="Periplasmic binding protein-like II"/>
    <property type="match status" value="1"/>
</dbReference>
<proteinExistence type="inferred from homology"/>
<dbReference type="GO" id="GO:0006865">
    <property type="term" value="P:amino acid transport"/>
    <property type="evidence" value="ECO:0007669"/>
    <property type="project" value="TreeGrafter"/>
</dbReference>
<dbReference type="Gene3D" id="3.40.190.10">
    <property type="entry name" value="Periplasmic binding protein-like II"/>
    <property type="match status" value="2"/>
</dbReference>
<organism evidence="5 6">
    <name type="scientific">Methylobacterium planeticum</name>
    <dbReference type="NCBI Taxonomy" id="2615211"/>
    <lineage>
        <taxon>Bacteria</taxon>
        <taxon>Pseudomonadati</taxon>
        <taxon>Pseudomonadota</taxon>
        <taxon>Alphaproteobacteria</taxon>
        <taxon>Hyphomicrobiales</taxon>
        <taxon>Methylobacteriaceae</taxon>
        <taxon>Methylobacterium</taxon>
    </lineage>
</organism>
<protein>
    <submittedName>
        <fullName evidence="5">Transporter substrate-binding domain-containing protein</fullName>
    </submittedName>
</protein>
<name>A0A6N6MX81_9HYPH</name>
<dbReference type="InterPro" id="IPR051455">
    <property type="entry name" value="Bact_solute-bind_prot3"/>
</dbReference>
<reference evidence="5 6" key="1">
    <citation type="submission" date="2019-09" db="EMBL/GenBank/DDBJ databases">
        <title>YIM 132548 draft genome.</title>
        <authorList>
            <person name="Jiang L."/>
        </authorList>
    </citation>
    <scope>NUCLEOTIDE SEQUENCE [LARGE SCALE GENOMIC DNA]</scope>
    <source>
        <strain evidence="5 6">YIM 132548</strain>
    </source>
</reference>
<sequence>MPSRCVRSGPDAPSSAALRSKNQIGPGGGIASPDDLKGRTVAVTAGTNTAQFINKLNQDQGLKLNIIHGKDHAESFLLVETGRASAFMEDDILLAGVRANAKDPSKLSILDTSYSADPDALMFRKDDPAFKALVDGTLVGLMTSGAFADLYRRWFEAPVPPRGLNLEFPMSDQLKALIRTPSDKASS</sequence>
<keyword evidence="6" id="KW-1185">Reference proteome</keyword>
<evidence type="ECO:0000313" key="5">
    <source>
        <dbReference type="EMBL" id="KAB1074654.1"/>
    </source>
</evidence>
<comment type="similarity">
    <text evidence="1">Belongs to the bacterial solute-binding protein 3 family.</text>
</comment>
<comment type="caution">
    <text evidence="5">The sequence shown here is derived from an EMBL/GenBank/DDBJ whole genome shotgun (WGS) entry which is preliminary data.</text>
</comment>